<evidence type="ECO:0000313" key="1">
    <source>
        <dbReference type="EMBL" id="EAT81789.1"/>
    </source>
</evidence>
<dbReference type="GeneID" id="5977574"/>
<dbReference type="Proteomes" id="UP000001055">
    <property type="component" value="Unassembled WGS sequence"/>
</dbReference>
<proteinExistence type="predicted"/>
<accession>Q0UCW9</accession>
<dbReference type="KEGG" id="pno:SNOG_10395"/>
<organism evidence="1 2">
    <name type="scientific">Phaeosphaeria nodorum (strain SN15 / ATCC MYA-4574 / FGSC 10173)</name>
    <name type="common">Glume blotch fungus</name>
    <name type="synonym">Parastagonospora nodorum</name>
    <dbReference type="NCBI Taxonomy" id="321614"/>
    <lineage>
        <taxon>Eukaryota</taxon>
        <taxon>Fungi</taxon>
        <taxon>Dikarya</taxon>
        <taxon>Ascomycota</taxon>
        <taxon>Pezizomycotina</taxon>
        <taxon>Dothideomycetes</taxon>
        <taxon>Pleosporomycetidae</taxon>
        <taxon>Pleosporales</taxon>
        <taxon>Pleosporineae</taxon>
        <taxon>Phaeosphaeriaceae</taxon>
        <taxon>Parastagonospora</taxon>
    </lineage>
</organism>
<sequence length="47" mass="5002">MSMSRVYKHGLSSTAIDPSNSFVVLKGKGPSQKPGIQAWAAKVAKNK</sequence>
<reference evidence="2" key="1">
    <citation type="journal article" date="2007" name="Plant Cell">
        <title>Dothideomycete-plant interactions illuminated by genome sequencing and EST analysis of the wheat pathogen Stagonospora nodorum.</title>
        <authorList>
            <person name="Hane J.K."/>
            <person name="Lowe R.G."/>
            <person name="Solomon P.S."/>
            <person name="Tan K.C."/>
            <person name="Schoch C.L."/>
            <person name="Spatafora J.W."/>
            <person name="Crous P.W."/>
            <person name="Kodira C."/>
            <person name="Birren B.W."/>
            <person name="Galagan J.E."/>
            <person name="Torriani S.F."/>
            <person name="McDonald B.A."/>
            <person name="Oliver R.P."/>
        </authorList>
    </citation>
    <scope>NUCLEOTIDE SEQUENCE [LARGE SCALE GENOMIC DNA]</scope>
    <source>
        <strain evidence="2">SN15 / ATCC MYA-4574 / FGSC 10173</strain>
    </source>
</reference>
<dbReference type="InParanoid" id="Q0UCW9"/>
<dbReference type="AlphaFoldDB" id="Q0UCW9"/>
<name>Q0UCW9_PHANO</name>
<protein>
    <submittedName>
        <fullName evidence="1">Uncharacterized protein</fullName>
    </submittedName>
</protein>
<gene>
    <name evidence="1" type="ORF">SNOG_10395</name>
</gene>
<evidence type="ECO:0000313" key="2">
    <source>
        <dbReference type="Proteomes" id="UP000001055"/>
    </source>
</evidence>
<dbReference type="RefSeq" id="XP_001800666.1">
    <property type="nucleotide sequence ID" value="XM_001800614.1"/>
</dbReference>
<dbReference type="EMBL" id="CH445341">
    <property type="protein sequence ID" value="EAT81789.1"/>
    <property type="molecule type" value="Genomic_DNA"/>
</dbReference>
<dbReference type="HOGENOM" id="CLU_3175581_0_0_1"/>